<dbReference type="InterPro" id="IPR029061">
    <property type="entry name" value="THDP-binding"/>
</dbReference>
<dbReference type="GO" id="GO:0046872">
    <property type="term" value="F:metal ion binding"/>
    <property type="evidence" value="ECO:0007669"/>
    <property type="project" value="UniProtKB-KW"/>
</dbReference>
<comment type="caution">
    <text evidence="15">The sequence shown here is derived from an EMBL/GenBank/DDBJ whole genome shotgun (WGS) entry which is preliminary data.</text>
</comment>
<dbReference type="Gene3D" id="3.40.50.970">
    <property type="match status" value="2"/>
</dbReference>
<dbReference type="FunFam" id="3.40.50.970:FF:000033">
    <property type="entry name" value="Transketolase isoform 1"/>
    <property type="match status" value="1"/>
</dbReference>
<dbReference type="InterPro" id="IPR005475">
    <property type="entry name" value="Transketolase-like_Pyr-bd"/>
</dbReference>
<dbReference type="InterPro" id="IPR051424">
    <property type="entry name" value="Transketolase-like"/>
</dbReference>
<evidence type="ECO:0000256" key="9">
    <source>
        <dbReference type="ARBA" id="ARBA00022679"/>
    </source>
</evidence>
<dbReference type="Proteomes" id="UP001159042">
    <property type="component" value="Unassembled WGS sequence"/>
</dbReference>
<dbReference type="SMART" id="SM00861">
    <property type="entry name" value="Transket_pyr"/>
    <property type="match status" value="1"/>
</dbReference>
<comment type="cofactor">
    <cofactor evidence="4">
        <name>Mg(2+)</name>
        <dbReference type="ChEBI" id="CHEBI:18420"/>
    </cofactor>
</comment>
<dbReference type="AlphaFoldDB" id="A0AAV8VWR8"/>
<evidence type="ECO:0000256" key="8">
    <source>
        <dbReference type="ARBA" id="ARBA00013152"/>
    </source>
</evidence>
<keyword evidence="13" id="KW-0786">Thiamine pyrophosphate</keyword>
<keyword evidence="10" id="KW-0479">Metal-binding</keyword>
<dbReference type="EMBL" id="JANEYG010000023">
    <property type="protein sequence ID" value="KAJ8918713.1"/>
    <property type="molecule type" value="Genomic_DNA"/>
</dbReference>
<dbReference type="PROSITE" id="PS00802">
    <property type="entry name" value="TRANSKETOLASE_2"/>
    <property type="match status" value="1"/>
</dbReference>
<name>A0AAV8VWR8_9CUCU</name>
<comment type="cofactor">
    <cofactor evidence="3">
        <name>Co(2+)</name>
        <dbReference type="ChEBI" id="CHEBI:48828"/>
    </cofactor>
</comment>
<dbReference type="PANTHER" id="PTHR43195">
    <property type="entry name" value="TRANSKETOLASE"/>
    <property type="match status" value="1"/>
</dbReference>
<reference evidence="15 16" key="1">
    <citation type="journal article" date="2023" name="Insect Mol. Biol.">
        <title>Genome sequencing provides insights into the evolution of gene families encoding plant cell wall-degrading enzymes in longhorned beetles.</title>
        <authorList>
            <person name="Shin N.R."/>
            <person name="Okamura Y."/>
            <person name="Kirsch R."/>
            <person name="Pauchet Y."/>
        </authorList>
    </citation>
    <scope>NUCLEOTIDE SEQUENCE [LARGE SCALE GENOMIC DNA]</scope>
    <source>
        <strain evidence="15">EAD_L_NR</strain>
    </source>
</reference>
<dbReference type="SUPFAM" id="SSF52518">
    <property type="entry name" value="Thiamin diphosphate-binding fold (THDP-binding)"/>
    <property type="match status" value="2"/>
</dbReference>
<comment type="cofactor">
    <cofactor evidence="1">
        <name>Ca(2+)</name>
        <dbReference type="ChEBI" id="CHEBI:29108"/>
    </cofactor>
</comment>
<dbReference type="PANTHER" id="PTHR43195:SF1">
    <property type="entry name" value="FI06132P-RELATED"/>
    <property type="match status" value="1"/>
</dbReference>
<dbReference type="NCBIfam" id="NF004559">
    <property type="entry name" value="PRK05899.2-5"/>
    <property type="match status" value="1"/>
</dbReference>
<dbReference type="InterPro" id="IPR033248">
    <property type="entry name" value="Transketolase_C"/>
</dbReference>
<comment type="cofactor">
    <cofactor evidence="5">
        <name>thiamine diphosphate</name>
        <dbReference type="ChEBI" id="CHEBI:58937"/>
    </cofactor>
</comment>
<evidence type="ECO:0000313" key="15">
    <source>
        <dbReference type="EMBL" id="KAJ8918713.1"/>
    </source>
</evidence>
<protein>
    <recommendedName>
        <fullName evidence="8">transketolase</fullName>
        <ecNumber evidence="8">2.2.1.1</ecNumber>
    </recommendedName>
</protein>
<dbReference type="GO" id="GO:0004802">
    <property type="term" value="F:transketolase activity"/>
    <property type="evidence" value="ECO:0007669"/>
    <property type="project" value="UniProtKB-EC"/>
</dbReference>
<evidence type="ECO:0000256" key="11">
    <source>
        <dbReference type="ARBA" id="ARBA00022837"/>
    </source>
</evidence>
<feature type="domain" description="Transketolase-like pyrimidine-binding" evidence="14">
    <location>
        <begin position="404"/>
        <end position="566"/>
    </location>
</feature>
<comment type="similarity">
    <text evidence="6">Belongs to the transketolase family.</text>
</comment>
<evidence type="ECO:0000256" key="2">
    <source>
        <dbReference type="ARBA" id="ARBA00001936"/>
    </source>
</evidence>
<gene>
    <name evidence="15" type="ORF">NQ315_015033</name>
</gene>
<proteinExistence type="inferred from homology"/>
<comment type="subunit">
    <text evidence="7">Homodimer.</text>
</comment>
<evidence type="ECO:0000256" key="4">
    <source>
        <dbReference type="ARBA" id="ARBA00001946"/>
    </source>
</evidence>
<evidence type="ECO:0000256" key="3">
    <source>
        <dbReference type="ARBA" id="ARBA00001941"/>
    </source>
</evidence>
<dbReference type="Pfam" id="PF02780">
    <property type="entry name" value="Transketolase_C"/>
    <property type="match status" value="1"/>
</dbReference>
<accession>A0AAV8VWR8</accession>
<dbReference type="SUPFAM" id="SSF52922">
    <property type="entry name" value="TK C-terminal domain-like"/>
    <property type="match status" value="1"/>
</dbReference>
<dbReference type="FunFam" id="3.40.50.970:FF:000129">
    <property type="entry name" value="Transketolase"/>
    <property type="match status" value="1"/>
</dbReference>
<dbReference type="GO" id="GO:0005737">
    <property type="term" value="C:cytoplasm"/>
    <property type="evidence" value="ECO:0007669"/>
    <property type="project" value="UniProtKB-ARBA"/>
</dbReference>
<dbReference type="CDD" id="cd02012">
    <property type="entry name" value="TPP_TK"/>
    <property type="match status" value="1"/>
</dbReference>
<dbReference type="Gene3D" id="3.40.50.920">
    <property type="match status" value="1"/>
</dbReference>
<comment type="cofactor">
    <cofactor evidence="2">
        <name>Mn(2+)</name>
        <dbReference type="ChEBI" id="CHEBI:29035"/>
    </cofactor>
</comment>
<organism evidence="15 16">
    <name type="scientific">Exocentrus adspersus</name>
    <dbReference type="NCBI Taxonomy" id="1586481"/>
    <lineage>
        <taxon>Eukaryota</taxon>
        <taxon>Metazoa</taxon>
        <taxon>Ecdysozoa</taxon>
        <taxon>Arthropoda</taxon>
        <taxon>Hexapoda</taxon>
        <taxon>Insecta</taxon>
        <taxon>Pterygota</taxon>
        <taxon>Neoptera</taxon>
        <taxon>Endopterygota</taxon>
        <taxon>Coleoptera</taxon>
        <taxon>Polyphaga</taxon>
        <taxon>Cucujiformia</taxon>
        <taxon>Chrysomeloidea</taxon>
        <taxon>Cerambycidae</taxon>
        <taxon>Lamiinae</taxon>
        <taxon>Acanthocinini</taxon>
        <taxon>Exocentrus</taxon>
    </lineage>
</organism>
<evidence type="ECO:0000256" key="5">
    <source>
        <dbReference type="ARBA" id="ARBA00001964"/>
    </source>
</evidence>
<keyword evidence="16" id="KW-1185">Reference proteome</keyword>
<dbReference type="EC" id="2.2.1.1" evidence="8"/>
<dbReference type="GO" id="GO:0030976">
    <property type="term" value="F:thiamine pyrophosphate binding"/>
    <property type="evidence" value="ECO:0007669"/>
    <property type="project" value="TreeGrafter"/>
</dbReference>
<sequence length="711" mass="77778">MAYICSKYPVCTAFIRKFVIDLLQFCNCMEKLKEAKQDQLNKFEMVKYEMELVQSNSKPIPDKDNADHVVGHSPKFCIEKFQTAMSNYHKLEAKVVQELKDIANKIRIHSITSTQAAKSGHPTSCSSIAEVLSVLFFNTMRYKVSAPRDPSSDRFILSKGHAAPALYAAWAEAGLFPASDLLKLRKIDSDLEGHPTPRLNFIDVATGSLGQGLAIAGGMAFVGKNYDKANYRVYCLVGDGESAEGSIWESIHFASYYKLDNLCVIFDINRLGQSQETALGHDVENYRKRIEAFGMHAIVVDGHDVEELAKAFHIAAETKGKPTAIVAKTLKGKNFPQIENVDNWHGKPLGEHSDKVIQHLKSLIKNQGPLQIHPQKPLKDDVPVVDIKNIKLSSPPSYNLGESVATRVAYGNALVKIAQSNNRVIALDGDMKNSTYSEKLKKFDAARYIECFIAEQSLVGTAIGAACRDRTVPFVSTFATFFTRAYDQIRMGAVSQTNANFVGSHCGVSIGEDGPSQMGLEDIALFRTIPGSTIFYPGDAVATERAIELAAVTKGVTFTRINRNPTPVIYSNDYKFEIGKAIVVKKSDKDKVVLIGAGITLHEAITAAGELQKLGIGARVIDPFTVKPLDSETIIKNINEVGGRAVVVEDHYYEGGLGEAVLSVTALQRNVVVKLIAVSKVPHSGPPAKLMDVYGISAKHIVAAAQEILKY</sequence>
<dbReference type="CDD" id="cd07033">
    <property type="entry name" value="TPP_PYR_DXS_TK_like"/>
    <property type="match status" value="1"/>
</dbReference>
<dbReference type="InterPro" id="IPR009014">
    <property type="entry name" value="Transketo_C/PFOR_II"/>
</dbReference>
<dbReference type="Pfam" id="PF02779">
    <property type="entry name" value="Transket_pyr"/>
    <property type="match status" value="1"/>
</dbReference>
<evidence type="ECO:0000259" key="14">
    <source>
        <dbReference type="SMART" id="SM00861"/>
    </source>
</evidence>
<evidence type="ECO:0000256" key="13">
    <source>
        <dbReference type="ARBA" id="ARBA00023052"/>
    </source>
</evidence>
<evidence type="ECO:0000256" key="12">
    <source>
        <dbReference type="ARBA" id="ARBA00022842"/>
    </source>
</evidence>
<evidence type="ECO:0000256" key="6">
    <source>
        <dbReference type="ARBA" id="ARBA00007131"/>
    </source>
</evidence>
<evidence type="ECO:0000313" key="16">
    <source>
        <dbReference type="Proteomes" id="UP001159042"/>
    </source>
</evidence>
<dbReference type="InterPro" id="IPR020826">
    <property type="entry name" value="Transketolase_BS"/>
</dbReference>
<evidence type="ECO:0000256" key="7">
    <source>
        <dbReference type="ARBA" id="ARBA00011738"/>
    </source>
</evidence>
<dbReference type="InterPro" id="IPR005474">
    <property type="entry name" value="Transketolase_N"/>
</dbReference>
<keyword evidence="12" id="KW-0460">Magnesium</keyword>
<keyword evidence="9" id="KW-0808">Transferase</keyword>
<keyword evidence="11" id="KW-0106">Calcium</keyword>
<dbReference type="Pfam" id="PF00456">
    <property type="entry name" value="Transketolase_N"/>
    <property type="match status" value="1"/>
</dbReference>
<evidence type="ECO:0000256" key="1">
    <source>
        <dbReference type="ARBA" id="ARBA00001913"/>
    </source>
</evidence>
<evidence type="ECO:0000256" key="10">
    <source>
        <dbReference type="ARBA" id="ARBA00022723"/>
    </source>
</evidence>